<gene>
    <name evidence="5" type="ORF">BCLFYP20_00685</name>
</gene>
<sequence length="139" mass="15609">MRKISLKGLFCPKSLESKQIILTMKITLFLLLFVTFQAYCENGYSQSAKISIPHSTLKVSELLSKIESQTNYLFVYNKKTVDVKRVVNVAANNQSVSEILDRAFEGTGIHYVMEGNILCIPYPVLLRAGGILNSLLDVY</sequence>
<evidence type="ECO:0000256" key="1">
    <source>
        <dbReference type="ARBA" id="ARBA00022448"/>
    </source>
</evidence>
<dbReference type="InterPro" id="IPR011662">
    <property type="entry name" value="Secretin/TonB_short_N"/>
</dbReference>
<organism evidence="5">
    <name type="scientific">Bacteroides caccae</name>
    <dbReference type="NCBI Taxonomy" id="47678"/>
    <lineage>
        <taxon>Bacteria</taxon>
        <taxon>Pseudomonadati</taxon>
        <taxon>Bacteroidota</taxon>
        <taxon>Bacteroidia</taxon>
        <taxon>Bacteroidales</taxon>
        <taxon>Bacteroidaceae</taxon>
        <taxon>Bacteroides</taxon>
    </lineage>
</organism>
<dbReference type="Pfam" id="PF07660">
    <property type="entry name" value="STN"/>
    <property type="match status" value="1"/>
</dbReference>
<feature type="domain" description="Secretin/TonB short N-terminal" evidence="4">
    <location>
        <begin position="72"/>
        <end position="123"/>
    </location>
</feature>
<dbReference type="GO" id="GO:0019867">
    <property type="term" value="C:outer membrane"/>
    <property type="evidence" value="ECO:0007669"/>
    <property type="project" value="InterPro"/>
</dbReference>
<evidence type="ECO:0000259" key="4">
    <source>
        <dbReference type="SMART" id="SM00965"/>
    </source>
</evidence>
<keyword evidence="2" id="KW-0472">Membrane</keyword>
<evidence type="ECO:0000256" key="2">
    <source>
        <dbReference type="ARBA" id="ARBA00023136"/>
    </source>
</evidence>
<protein>
    <recommendedName>
        <fullName evidence="4">Secretin/TonB short N-terminal domain-containing protein</fullName>
    </recommendedName>
</protein>
<evidence type="ECO:0000313" key="5">
    <source>
        <dbReference type="EMBL" id="VYT52417.1"/>
    </source>
</evidence>
<name>A0A6N2XF42_9BACE</name>
<dbReference type="AlphaFoldDB" id="A0A6N2XF42"/>
<dbReference type="SMART" id="SM00965">
    <property type="entry name" value="STN"/>
    <property type="match status" value="1"/>
</dbReference>
<reference evidence="5" key="1">
    <citation type="submission" date="2019-11" db="EMBL/GenBank/DDBJ databases">
        <authorList>
            <person name="Feng L."/>
        </authorList>
    </citation>
    <scope>NUCLEOTIDE SEQUENCE</scope>
    <source>
        <strain evidence="5">BcaccaeLFYP20</strain>
    </source>
</reference>
<keyword evidence="1" id="KW-0813">Transport</keyword>
<evidence type="ECO:0000256" key="3">
    <source>
        <dbReference type="ARBA" id="ARBA00023237"/>
    </source>
</evidence>
<proteinExistence type="predicted"/>
<accession>A0A6N2XF42</accession>
<keyword evidence="3" id="KW-0998">Cell outer membrane</keyword>
<dbReference type="EMBL" id="CACRTB010000043">
    <property type="protein sequence ID" value="VYT52417.1"/>
    <property type="molecule type" value="Genomic_DNA"/>
</dbReference>